<reference evidence="2" key="2">
    <citation type="journal article" date="2023" name="IMA Fungus">
        <title>Comparative genomic study of the Penicillium genus elucidates a diverse pangenome and 15 lateral gene transfer events.</title>
        <authorList>
            <person name="Petersen C."/>
            <person name="Sorensen T."/>
            <person name="Nielsen M.R."/>
            <person name="Sondergaard T.E."/>
            <person name="Sorensen J.L."/>
            <person name="Fitzpatrick D.A."/>
            <person name="Frisvad J.C."/>
            <person name="Nielsen K.L."/>
        </authorList>
    </citation>
    <scope>NUCLEOTIDE SEQUENCE</scope>
    <source>
        <strain evidence="2">IBT 21472</strain>
    </source>
</reference>
<sequence>MANSNSNHWSQSFRPHVVIQDAWEQSQDPETHHEHPASAKAAFVAQAANQANLRQQAQRAIHASWTDQYSHHGLISTDNASQWQQAHMAQQPQQMQQTQQAQQHQHQHQPQYPSGQQYTRQPVTNPPSSLYSSNTSRRAQVLAPNPSRSASGAQFPERDYTNSTLASWKTSNRIPAIRKHWHVYSSPNIFITFIY</sequence>
<keyword evidence="3" id="KW-1185">Reference proteome</keyword>
<protein>
    <submittedName>
        <fullName evidence="2">Uncharacterized protein</fullName>
    </submittedName>
</protein>
<name>A0A9W9QBH8_9EURO</name>
<feature type="compositionally biased region" description="Low complexity" evidence="1">
    <location>
        <begin position="82"/>
        <end position="117"/>
    </location>
</feature>
<dbReference type="Proteomes" id="UP001147746">
    <property type="component" value="Unassembled WGS sequence"/>
</dbReference>
<comment type="caution">
    <text evidence="2">The sequence shown here is derived from an EMBL/GenBank/DDBJ whole genome shotgun (WGS) entry which is preliminary data.</text>
</comment>
<reference evidence="2" key="1">
    <citation type="submission" date="2022-12" db="EMBL/GenBank/DDBJ databases">
        <authorList>
            <person name="Petersen C."/>
        </authorList>
    </citation>
    <scope>NUCLEOTIDE SEQUENCE</scope>
    <source>
        <strain evidence="2">IBT 21472</strain>
    </source>
</reference>
<proteinExistence type="predicted"/>
<evidence type="ECO:0000313" key="2">
    <source>
        <dbReference type="EMBL" id="KAJ5330370.1"/>
    </source>
</evidence>
<organism evidence="2 3">
    <name type="scientific">Penicillium atrosanguineum</name>
    <dbReference type="NCBI Taxonomy" id="1132637"/>
    <lineage>
        <taxon>Eukaryota</taxon>
        <taxon>Fungi</taxon>
        <taxon>Dikarya</taxon>
        <taxon>Ascomycota</taxon>
        <taxon>Pezizomycotina</taxon>
        <taxon>Eurotiomycetes</taxon>
        <taxon>Eurotiomycetidae</taxon>
        <taxon>Eurotiales</taxon>
        <taxon>Aspergillaceae</taxon>
        <taxon>Penicillium</taxon>
    </lineage>
</organism>
<dbReference type="AlphaFoldDB" id="A0A9W9QBH8"/>
<evidence type="ECO:0000256" key="1">
    <source>
        <dbReference type="SAM" id="MobiDB-lite"/>
    </source>
</evidence>
<feature type="compositionally biased region" description="Polar residues" evidence="1">
    <location>
        <begin position="118"/>
        <end position="138"/>
    </location>
</feature>
<dbReference type="EMBL" id="JAPZBO010000001">
    <property type="protein sequence ID" value="KAJ5330370.1"/>
    <property type="molecule type" value="Genomic_DNA"/>
</dbReference>
<accession>A0A9W9QBH8</accession>
<feature type="region of interest" description="Disordered" evidence="1">
    <location>
        <begin position="82"/>
        <end position="157"/>
    </location>
</feature>
<evidence type="ECO:0000313" key="3">
    <source>
        <dbReference type="Proteomes" id="UP001147746"/>
    </source>
</evidence>
<gene>
    <name evidence="2" type="ORF">N7476_000153</name>
</gene>